<organism evidence="2 3">
    <name type="scientific">Lapillicoccus jejuensis</name>
    <dbReference type="NCBI Taxonomy" id="402171"/>
    <lineage>
        <taxon>Bacteria</taxon>
        <taxon>Bacillati</taxon>
        <taxon>Actinomycetota</taxon>
        <taxon>Actinomycetes</taxon>
        <taxon>Micrococcales</taxon>
        <taxon>Intrasporangiaceae</taxon>
        <taxon>Lapillicoccus</taxon>
    </lineage>
</organism>
<gene>
    <name evidence="2" type="ORF">FB458_0787</name>
</gene>
<protein>
    <submittedName>
        <fullName evidence="2">Uncharacterized protein (TIGR03083 family)</fullName>
    </submittedName>
</protein>
<name>A0A542DXB1_9MICO</name>
<dbReference type="Pfam" id="PF11716">
    <property type="entry name" value="MDMPI_N"/>
    <property type="match status" value="1"/>
</dbReference>
<dbReference type="GO" id="GO:0046872">
    <property type="term" value="F:metal ion binding"/>
    <property type="evidence" value="ECO:0007669"/>
    <property type="project" value="InterPro"/>
</dbReference>
<feature type="domain" description="Mycothiol-dependent maleylpyruvate isomerase metal-binding" evidence="1">
    <location>
        <begin position="18"/>
        <end position="146"/>
    </location>
</feature>
<dbReference type="NCBIfam" id="TIGR03083">
    <property type="entry name" value="maleylpyruvate isomerase family mycothiol-dependent enzyme"/>
    <property type="match status" value="1"/>
</dbReference>
<dbReference type="OrthoDB" id="3671213at2"/>
<dbReference type="GO" id="GO:0005886">
    <property type="term" value="C:plasma membrane"/>
    <property type="evidence" value="ECO:0007669"/>
    <property type="project" value="TreeGrafter"/>
</dbReference>
<dbReference type="AlphaFoldDB" id="A0A542DXB1"/>
<dbReference type="PANTHER" id="PTHR40758:SF1">
    <property type="entry name" value="CONSERVED PROTEIN"/>
    <property type="match status" value="1"/>
</dbReference>
<dbReference type="EMBL" id="VFMN01000001">
    <property type="protein sequence ID" value="TQJ07719.1"/>
    <property type="molecule type" value="Genomic_DNA"/>
</dbReference>
<keyword evidence="3" id="KW-1185">Reference proteome</keyword>
<dbReference type="Gene3D" id="1.20.120.450">
    <property type="entry name" value="dinb family like domain"/>
    <property type="match status" value="1"/>
</dbReference>
<evidence type="ECO:0000313" key="2">
    <source>
        <dbReference type="EMBL" id="TQJ07719.1"/>
    </source>
</evidence>
<dbReference type="Proteomes" id="UP000317893">
    <property type="component" value="Unassembled WGS sequence"/>
</dbReference>
<comment type="caution">
    <text evidence="2">The sequence shown here is derived from an EMBL/GenBank/DDBJ whole genome shotgun (WGS) entry which is preliminary data.</text>
</comment>
<sequence>MPARLDLDAYGDALGDAATVLRENARLAGAGAPVPTCPGWTVGDLVLHTGLVHRWAAAILRGASPRDAGPIDVPADGAGAAALARDAGLTGDPYEWYDAQCADLLQAVVDTDPDADVWFFLRDAPPPRLGWTRRQAHEVTVHAVDAMASRLGRAPAVRELWFRSALAVDGVDELLTGFVPRPSARLRSATPYRLLVEAADTGDGWLLEVAQEPVVTTPLAPGESRPDHDERFTADAVPLYLHLWNREPDGSVLDCTDPAVLARWREQLRVV</sequence>
<evidence type="ECO:0000313" key="3">
    <source>
        <dbReference type="Proteomes" id="UP000317893"/>
    </source>
</evidence>
<dbReference type="InterPro" id="IPR024344">
    <property type="entry name" value="MDMPI_metal-binding"/>
</dbReference>
<reference evidence="2 3" key="1">
    <citation type="submission" date="2019-06" db="EMBL/GenBank/DDBJ databases">
        <title>Sequencing the genomes of 1000 actinobacteria strains.</title>
        <authorList>
            <person name="Klenk H.-P."/>
        </authorList>
    </citation>
    <scope>NUCLEOTIDE SEQUENCE [LARGE SCALE GENOMIC DNA]</scope>
    <source>
        <strain evidence="2 3">DSM 18607</strain>
    </source>
</reference>
<dbReference type="PANTHER" id="PTHR40758">
    <property type="entry name" value="CONSERVED PROTEIN"/>
    <property type="match status" value="1"/>
</dbReference>
<evidence type="ECO:0000259" key="1">
    <source>
        <dbReference type="Pfam" id="PF11716"/>
    </source>
</evidence>
<dbReference type="RefSeq" id="WP_141846944.1">
    <property type="nucleotide sequence ID" value="NZ_BAAAPR010000008.1"/>
</dbReference>
<proteinExistence type="predicted"/>
<dbReference type="SUPFAM" id="SSF109854">
    <property type="entry name" value="DinB/YfiT-like putative metalloenzymes"/>
    <property type="match status" value="1"/>
</dbReference>
<dbReference type="InterPro" id="IPR017517">
    <property type="entry name" value="Maleyloyr_isom"/>
</dbReference>
<accession>A0A542DXB1</accession>
<dbReference type="InterPro" id="IPR034660">
    <property type="entry name" value="DinB/YfiT-like"/>
</dbReference>